<evidence type="ECO:0000256" key="1">
    <source>
        <dbReference type="SAM" id="MobiDB-lite"/>
    </source>
</evidence>
<dbReference type="STRING" id="43767.A6I91_03360"/>
<dbReference type="PANTHER" id="PTHR19328:SF13">
    <property type="entry name" value="HIPL1 PROTEIN"/>
    <property type="match status" value="1"/>
</dbReference>
<dbReference type="PROSITE" id="PS51257">
    <property type="entry name" value="PROKAR_LIPOPROTEIN"/>
    <property type="match status" value="1"/>
</dbReference>
<dbReference type="EMBL" id="ADNW02000013">
    <property type="protein sequence ID" value="EGD23532.1"/>
    <property type="molecule type" value="Genomic_DNA"/>
</dbReference>
<dbReference type="PANTHER" id="PTHR19328">
    <property type="entry name" value="HEDGEHOG-INTERACTING PROTEIN"/>
    <property type="match status" value="1"/>
</dbReference>
<sequence length="382" mass="38575">MRMRVPSLRARRATAAAFCSIVVVAAAGCARFDDTASSPFTPEPTFGSGGEVQPKEPSPPSSVAPQPSVPDDPCFDRDPNVVATCLDATGGLVMLPDGASALVTERRTGRILLVTQGQAPTEFASVPVDSGSDGGLLDIALSPTFEEDRLVYAYITTATDNRVVRVAPGDVPKDVLTGIPRGAEGNAGSLTFAKPGELVVLTGDAGNPAAAADPGSLAGKLLRVTSLSTAPAPPRPAVAASGFGRAGGVCTDVDGGVWVTDRTATEDRLQRIRPDGGVGAAPVWTWPDKPGVAGCAVAAGAVAIALTDGRAVAVLTTDRETGSVSSAPAQLAQNLYGRLGDVTISGEGQIWASTVNKSGGEPGPTDDRVVKIPLPSGGGGFD</sequence>
<dbReference type="InterPro" id="IPR012938">
    <property type="entry name" value="Glc/Sorbosone_DH"/>
</dbReference>
<feature type="region of interest" description="Disordered" evidence="1">
    <location>
        <begin position="36"/>
        <end position="76"/>
    </location>
</feature>
<reference evidence="4" key="1">
    <citation type="submission" date="2011-01" db="EMBL/GenBank/DDBJ databases">
        <authorList>
            <person name="Muzny D."/>
            <person name="Qin X."/>
            <person name="Buhay C."/>
            <person name="Dugan-Rocha S."/>
            <person name="Ding Y."/>
            <person name="Chen G."/>
            <person name="Hawes A."/>
            <person name="Holder M."/>
            <person name="Jhangiani S."/>
            <person name="Johnson A."/>
            <person name="Khan Z."/>
            <person name="Li Z."/>
            <person name="Liu W."/>
            <person name="Liu X."/>
            <person name="Perez L."/>
            <person name="Shen H."/>
            <person name="Wang Q."/>
            <person name="Watt J."/>
            <person name="Xi L."/>
            <person name="Xin Y."/>
            <person name="Zhou J."/>
            <person name="Deng J."/>
            <person name="Jiang H."/>
            <person name="Liu Y."/>
            <person name="Qu J."/>
            <person name="Song X.-Z."/>
            <person name="Zhang L."/>
            <person name="Villasana D."/>
            <person name="Johnson A."/>
            <person name="Liu J."/>
            <person name="Liyanage D."/>
            <person name="Lorensuhewa L."/>
            <person name="Robinson T."/>
            <person name="Song A."/>
            <person name="Song B.-B."/>
            <person name="Dinh H."/>
            <person name="Thornton R."/>
            <person name="Coyle M."/>
            <person name="Francisco L."/>
            <person name="Jackson L."/>
            <person name="Javaid M."/>
            <person name="Korchina V."/>
            <person name="Kovar C."/>
            <person name="Mata R."/>
            <person name="Mathew T."/>
            <person name="Ngo R."/>
            <person name="Nguyen L."/>
            <person name="Nguyen N."/>
            <person name="Okwuonu G."/>
            <person name="Ongeri F."/>
            <person name="Pham C."/>
            <person name="Simmons D."/>
            <person name="Wilczek-Boney K."/>
            <person name="Hale W."/>
            <person name="Jakkamsetti A."/>
            <person name="Pham P."/>
            <person name="Ruth R."/>
            <person name="San Lucas F."/>
            <person name="Warren J."/>
            <person name="Zhang J."/>
            <person name="Zhao Z."/>
            <person name="Zhou C."/>
            <person name="Zhu D."/>
            <person name="Lee S."/>
            <person name="Bess C."/>
            <person name="Blankenburg K."/>
            <person name="Forbes L."/>
            <person name="Fu Q."/>
            <person name="Gubbala S."/>
            <person name="Hirani K."/>
            <person name="Jayaseelan J.C."/>
            <person name="Lara F."/>
            <person name="Munidasa M."/>
            <person name="Palculict T."/>
            <person name="Patil S."/>
            <person name="Pu L.-L."/>
            <person name="Saada N."/>
            <person name="Tang L."/>
            <person name="Weissenberger G."/>
            <person name="Zhu Y."/>
            <person name="Hemphill L."/>
            <person name="Shang Y."/>
            <person name="Youmans B."/>
            <person name="Ayvaz T."/>
            <person name="Ross M."/>
            <person name="Santibanez J."/>
            <person name="Aqrawi P."/>
            <person name="Gross S."/>
            <person name="Joshi V."/>
            <person name="Fowler G."/>
            <person name="Nazareth L."/>
            <person name="Reid J."/>
            <person name="Worley K."/>
            <person name="Petrosino J."/>
            <person name="Highlander S."/>
            <person name="Gibbs R."/>
        </authorList>
    </citation>
    <scope>NUCLEOTIDE SEQUENCE [LARGE SCALE GENOMIC DNA]</scope>
    <source>
        <strain evidence="4">ATCC 33707</strain>
    </source>
</reference>
<keyword evidence="2" id="KW-0732">Signal</keyword>
<feature type="chain" id="PRO_5038528846" description="Glucose/Sorbosone dehydrogenase domain-containing protein" evidence="2">
    <location>
        <begin position="26"/>
        <end position="382"/>
    </location>
</feature>
<dbReference type="Proteomes" id="UP000004245">
    <property type="component" value="Unassembled WGS sequence"/>
</dbReference>
<feature type="signal peptide" evidence="2">
    <location>
        <begin position="1"/>
        <end position="25"/>
    </location>
</feature>
<dbReference type="SUPFAM" id="SSF63829">
    <property type="entry name" value="Calcium-dependent phosphotriesterase"/>
    <property type="match status" value="1"/>
</dbReference>
<comment type="caution">
    <text evidence="4">The sequence shown here is derived from an EMBL/GenBank/DDBJ whole genome shotgun (WGS) entry which is preliminary data.</text>
</comment>
<dbReference type="InterPro" id="IPR011042">
    <property type="entry name" value="6-blade_b-propeller_TolB-like"/>
</dbReference>
<dbReference type="AlphaFoldDB" id="E9T3V8"/>
<feature type="compositionally biased region" description="Pro residues" evidence="1">
    <location>
        <begin position="56"/>
        <end position="70"/>
    </location>
</feature>
<feature type="region of interest" description="Disordered" evidence="1">
    <location>
        <begin position="355"/>
        <end position="382"/>
    </location>
</feature>
<evidence type="ECO:0000259" key="3">
    <source>
        <dbReference type="Pfam" id="PF07995"/>
    </source>
</evidence>
<dbReference type="Pfam" id="PF07995">
    <property type="entry name" value="GSDH"/>
    <property type="match status" value="1"/>
</dbReference>
<evidence type="ECO:0000313" key="4">
    <source>
        <dbReference type="EMBL" id="EGD23532.1"/>
    </source>
</evidence>
<accession>E9T3V8</accession>
<protein>
    <recommendedName>
        <fullName evidence="3">Glucose/Sorbosone dehydrogenase domain-containing protein</fullName>
    </recommendedName>
</protein>
<keyword evidence="5" id="KW-1185">Reference proteome</keyword>
<dbReference type="HOGENOM" id="CLU_012253_0_0_11"/>
<proteinExistence type="predicted"/>
<evidence type="ECO:0000256" key="2">
    <source>
        <dbReference type="SAM" id="SignalP"/>
    </source>
</evidence>
<gene>
    <name evidence="4" type="ORF">HMPREF0724_13349</name>
</gene>
<name>E9T3V8_RHOHA</name>
<feature type="domain" description="Glucose/Sorbosone dehydrogenase" evidence="3">
    <location>
        <begin position="91"/>
        <end position="232"/>
    </location>
</feature>
<evidence type="ECO:0000313" key="5">
    <source>
        <dbReference type="Proteomes" id="UP000004245"/>
    </source>
</evidence>
<dbReference type="Gene3D" id="2.120.10.30">
    <property type="entry name" value="TolB, C-terminal domain"/>
    <property type="match status" value="1"/>
</dbReference>
<organism evidence="4 5">
    <name type="scientific">Prescottella equi ATCC 33707</name>
    <dbReference type="NCBI Taxonomy" id="525370"/>
    <lineage>
        <taxon>Bacteria</taxon>
        <taxon>Bacillati</taxon>
        <taxon>Actinomycetota</taxon>
        <taxon>Actinomycetes</taxon>
        <taxon>Mycobacteriales</taxon>
        <taxon>Nocardiaceae</taxon>
        <taxon>Prescottella</taxon>
    </lineage>
</organism>